<gene>
    <name evidence="11" type="ORF">EJ08DRAFT_586013</name>
</gene>
<dbReference type="GO" id="GO:0008237">
    <property type="term" value="F:metallopeptidase activity"/>
    <property type="evidence" value="ECO:0007669"/>
    <property type="project" value="UniProtKB-KW"/>
</dbReference>
<evidence type="ECO:0000256" key="2">
    <source>
        <dbReference type="ARBA" id="ARBA00022670"/>
    </source>
</evidence>
<evidence type="ECO:0000256" key="6">
    <source>
        <dbReference type="ARBA" id="ARBA00022833"/>
    </source>
</evidence>
<dbReference type="AlphaFoldDB" id="A0A9P4U0T4"/>
<evidence type="ECO:0000256" key="5">
    <source>
        <dbReference type="ARBA" id="ARBA00022801"/>
    </source>
</evidence>
<evidence type="ECO:0000256" key="9">
    <source>
        <dbReference type="SAM" id="SignalP"/>
    </source>
</evidence>
<accession>A0A9P4U0T4</accession>
<dbReference type="Gene3D" id="3.40.390.10">
    <property type="entry name" value="Collagenase (Catalytic Domain)"/>
    <property type="match status" value="1"/>
</dbReference>
<protein>
    <submittedName>
        <fullName evidence="11">Zincin</fullName>
    </submittedName>
</protein>
<dbReference type="InterPro" id="IPR024079">
    <property type="entry name" value="MetalloPept_cat_dom_sf"/>
</dbReference>
<name>A0A9P4U0T4_9PEZI</name>
<evidence type="ECO:0000313" key="12">
    <source>
        <dbReference type="Proteomes" id="UP000800235"/>
    </source>
</evidence>
<dbReference type="Proteomes" id="UP000800235">
    <property type="component" value="Unassembled WGS sequence"/>
</dbReference>
<evidence type="ECO:0000256" key="1">
    <source>
        <dbReference type="ARBA" id="ARBA00008721"/>
    </source>
</evidence>
<dbReference type="GO" id="GO:0006508">
    <property type="term" value="P:proteolysis"/>
    <property type="evidence" value="ECO:0007669"/>
    <property type="project" value="UniProtKB-KW"/>
</dbReference>
<evidence type="ECO:0000313" key="11">
    <source>
        <dbReference type="EMBL" id="KAF2432232.1"/>
    </source>
</evidence>
<keyword evidence="2" id="KW-0645">Protease</keyword>
<proteinExistence type="inferred from homology"/>
<organism evidence="11 12">
    <name type="scientific">Tothia fuscella</name>
    <dbReference type="NCBI Taxonomy" id="1048955"/>
    <lineage>
        <taxon>Eukaryota</taxon>
        <taxon>Fungi</taxon>
        <taxon>Dikarya</taxon>
        <taxon>Ascomycota</taxon>
        <taxon>Pezizomycotina</taxon>
        <taxon>Dothideomycetes</taxon>
        <taxon>Pleosporomycetidae</taxon>
        <taxon>Venturiales</taxon>
        <taxon>Cylindrosympodiaceae</taxon>
        <taxon>Tothia</taxon>
    </lineage>
</organism>
<feature type="signal peptide" evidence="9">
    <location>
        <begin position="1"/>
        <end position="19"/>
    </location>
</feature>
<dbReference type="PANTHER" id="PTHR47466">
    <property type="match status" value="1"/>
</dbReference>
<comment type="caution">
    <text evidence="11">The sequence shown here is derived from an EMBL/GenBank/DDBJ whole genome shotgun (WGS) entry which is preliminary data.</text>
</comment>
<dbReference type="OrthoDB" id="536211at2759"/>
<keyword evidence="6" id="KW-0862">Zinc</keyword>
<feature type="chain" id="PRO_5040135913" evidence="9">
    <location>
        <begin position="20"/>
        <end position="339"/>
    </location>
</feature>
<keyword evidence="5" id="KW-0378">Hydrolase</keyword>
<reference evidence="11" key="1">
    <citation type="journal article" date="2020" name="Stud. Mycol.">
        <title>101 Dothideomycetes genomes: a test case for predicting lifestyles and emergence of pathogens.</title>
        <authorList>
            <person name="Haridas S."/>
            <person name="Albert R."/>
            <person name="Binder M."/>
            <person name="Bloem J."/>
            <person name="Labutti K."/>
            <person name="Salamov A."/>
            <person name="Andreopoulos B."/>
            <person name="Baker S."/>
            <person name="Barry K."/>
            <person name="Bills G."/>
            <person name="Bluhm B."/>
            <person name="Cannon C."/>
            <person name="Castanera R."/>
            <person name="Culley D."/>
            <person name="Daum C."/>
            <person name="Ezra D."/>
            <person name="Gonzalez J."/>
            <person name="Henrissat B."/>
            <person name="Kuo A."/>
            <person name="Liang C."/>
            <person name="Lipzen A."/>
            <person name="Lutzoni F."/>
            <person name="Magnuson J."/>
            <person name="Mondo S."/>
            <person name="Nolan M."/>
            <person name="Ohm R."/>
            <person name="Pangilinan J."/>
            <person name="Park H.-J."/>
            <person name="Ramirez L."/>
            <person name="Alfaro M."/>
            <person name="Sun H."/>
            <person name="Tritt A."/>
            <person name="Yoshinaga Y."/>
            <person name="Zwiers L.-H."/>
            <person name="Turgeon B."/>
            <person name="Goodwin S."/>
            <person name="Spatafora J."/>
            <person name="Crous P."/>
            <person name="Grigoriev I."/>
        </authorList>
    </citation>
    <scope>NUCLEOTIDE SEQUENCE</scope>
    <source>
        <strain evidence="11">CBS 130266</strain>
    </source>
</reference>
<keyword evidence="3" id="KW-0479">Metal-binding</keyword>
<evidence type="ECO:0000256" key="7">
    <source>
        <dbReference type="ARBA" id="ARBA00023049"/>
    </source>
</evidence>
<dbReference type="EMBL" id="MU007027">
    <property type="protein sequence ID" value="KAF2432232.1"/>
    <property type="molecule type" value="Genomic_DNA"/>
</dbReference>
<keyword evidence="7" id="KW-0482">Metalloprotease</keyword>
<dbReference type="GO" id="GO:0046872">
    <property type="term" value="F:metal ion binding"/>
    <property type="evidence" value="ECO:0007669"/>
    <property type="project" value="UniProtKB-KW"/>
</dbReference>
<feature type="domain" description="Peptidase M43 pregnancy-associated plasma-A" evidence="10">
    <location>
        <begin position="246"/>
        <end position="330"/>
    </location>
</feature>
<dbReference type="PANTHER" id="PTHR47466:SF1">
    <property type="entry name" value="METALLOPROTEASE MEP1 (AFU_ORTHOLOGUE AFUA_1G07730)-RELATED"/>
    <property type="match status" value="1"/>
</dbReference>
<dbReference type="Pfam" id="PF05572">
    <property type="entry name" value="Peptidase_M43"/>
    <property type="match status" value="1"/>
</dbReference>
<evidence type="ECO:0000256" key="8">
    <source>
        <dbReference type="ARBA" id="ARBA00023157"/>
    </source>
</evidence>
<keyword evidence="8" id="KW-1015">Disulfide bond</keyword>
<keyword evidence="12" id="KW-1185">Reference proteome</keyword>
<sequence>MFLACVALFSSSPLALVVAKPELKARGSGVVINEALHNEASTYRAIPGKGPEKWDPANSKKFVHFDCGTDTNNASKALLETVKSLRDDNKAGSPGAKLRAKALLARQGPILVPTVFHIVSTTANAATVLPTMPEAQIAALNKMYNPIGFQFQLLTTTWTTNDAWSIGAGDSMNEMKRSLRQGGYNTLNIYFHTDLEGGILGKCSMPSQIGDPTSLVAVLPSIYFDDGCSVNAGTMPGGSVFGYDQGMTAVHETGHWLGLFHTFEGYSCEGDGDFIADTPPQSESTDGCPVEVKDSCPGLEGVDAVHNIMDYSTDACYEGFSPLQVERMLQMWGQFRAGK</sequence>
<evidence type="ECO:0000256" key="3">
    <source>
        <dbReference type="ARBA" id="ARBA00022723"/>
    </source>
</evidence>
<dbReference type="SUPFAM" id="SSF55486">
    <property type="entry name" value="Metalloproteases ('zincins'), catalytic domain"/>
    <property type="match status" value="1"/>
</dbReference>
<evidence type="ECO:0000256" key="4">
    <source>
        <dbReference type="ARBA" id="ARBA00022729"/>
    </source>
</evidence>
<evidence type="ECO:0000259" key="10">
    <source>
        <dbReference type="Pfam" id="PF05572"/>
    </source>
</evidence>
<keyword evidence="4 9" id="KW-0732">Signal</keyword>
<dbReference type="CDD" id="cd04275">
    <property type="entry name" value="ZnMc_pappalysin_like"/>
    <property type="match status" value="1"/>
</dbReference>
<comment type="similarity">
    <text evidence="1">Belongs to the peptidase M43B family.</text>
</comment>
<dbReference type="InterPro" id="IPR008754">
    <property type="entry name" value="Peptidase_M43"/>
</dbReference>